<dbReference type="InterPro" id="IPR010272">
    <property type="entry name" value="T6SS_TssF"/>
</dbReference>
<sequence length="630" mass="69783">MDQQFLDAYNAQRSYMLELASEWAKGHEKVARRLGMQVEGEIGDPYVERLIQAFSFVAARAQCKIDDSFPKFTQSLLETVFTDYNAPTPATAVARFYPGEFEGDVLSGFKIPRGAVLTSAAPVGEDVKCVFCSTQDVTLYPLEIVGAQLTAAPPDIPSLERRSPDYRKVRGALRLRLRTAGRAIEDLLNLDCLPVYLSGDEVIASRLFELVHTAALGCVIGVPGQFAQQDGAFHVVTPEVVEHEALEPGQGVLPLISEKFNGHNLIHEYFSFPSRFWFFTLTGLRTGLSRIAGPEVEIVVLLNQPPRELAEQVGLSNFALFCTPVVNLFPLEIESIELQSKGKFHAGNEVVVRPVAPDYEVFRIERLFGHIESTSEKLEFLPRHDAFNRDESNSGRFYTVRRTPRESGDASRRYGTRTPYTGSDLIAALVDRHEQPYASPLSYLSADVWVTNGDLPNLLTCNGKTDLTPFESTPIGSIGLVRAPSAPKPPLARGRSAWDLIGQLNAGMDTLDLFDEKRSAEALRKLLRLFVDEGTEAHQQIESIVSLKIEGVTRKLPGRGPIHFGRGYGIRLTVDEKGFGASSPYLFAVVVDRYLGRHVSAHSFVQLDLYTIQRDLIASLPVRMGMRGVV</sequence>
<dbReference type="EMBL" id="BPUS01000015">
    <property type="protein sequence ID" value="GJH28274.1"/>
    <property type="molecule type" value="Genomic_DNA"/>
</dbReference>
<dbReference type="PANTHER" id="PTHR35370:SF1">
    <property type="entry name" value="TYPE VI SECRETION SYSTEM COMPONENT TSSF1"/>
    <property type="match status" value="1"/>
</dbReference>
<dbReference type="Pfam" id="PF05947">
    <property type="entry name" value="T6SS_TssF"/>
    <property type="match status" value="1"/>
</dbReference>
<dbReference type="PIRSF" id="PIRSF028304">
    <property type="entry name" value="UCP028304"/>
    <property type="match status" value="1"/>
</dbReference>
<dbReference type="Proteomes" id="UP001055111">
    <property type="component" value="Unassembled WGS sequence"/>
</dbReference>
<dbReference type="PANTHER" id="PTHR35370">
    <property type="entry name" value="CYTOPLASMIC PROTEIN-RELATED-RELATED"/>
    <property type="match status" value="1"/>
</dbReference>
<protein>
    <submittedName>
        <fullName evidence="1">Type VI secretion system baseplate subunit TssF</fullName>
    </submittedName>
</protein>
<accession>A0AA37MTX9</accession>
<organism evidence="1 2">
    <name type="scientific">Caballeronia novacaledonica</name>
    <dbReference type="NCBI Taxonomy" id="1544861"/>
    <lineage>
        <taxon>Bacteria</taxon>
        <taxon>Pseudomonadati</taxon>
        <taxon>Pseudomonadota</taxon>
        <taxon>Betaproteobacteria</taxon>
        <taxon>Burkholderiales</taxon>
        <taxon>Burkholderiaceae</taxon>
        <taxon>Caballeronia</taxon>
    </lineage>
</organism>
<evidence type="ECO:0000313" key="1">
    <source>
        <dbReference type="EMBL" id="GJH28274.1"/>
    </source>
</evidence>
<proteinExistence type="predicted"/>
<gene>
    <name evidence="1" type="primary">tssF</name>
    <name evidence="1" type="ORF">CBA19CS42_27180</name>
</gene>
<reference evidence="1" key="1">
    <citation type="submission" date="2022-09" db="EMBL/GenBank/DDBJ databases">
        <title>Isolation and characterization of 3-chlorobenzoate degrading bacteria from soils in Shizuoka.</title>
        <authorList>
            <person name="Ifat A."/>
            <person name="Ogawa N."/>
            <person name="Kimbara K."/>
            <person name="Moriuchi R."/>
            <person name="Dohra H."/>
            <person name="Shintani M."/>
        </authorList>
    </citation>
    <scope>NUCLEOTIDE SEQUENCE</scope>
    <source>
        <strain evidence="1">19CS4-2</strain>
    </source>
</reference>
<evidence type="ECO:0000313" key="2">
    <source>
        <dbReference type="Proteomes" id="UP001055111"/>
    </source>
</evidence>
<dbReference type="NCBIfam" id="TIGR03359">
    <property type="entry name" value="VI_chp_6"/>
    <property type="match status" value="1"/>
</dbReference>
<dbReference type="AlphaFoldDB" id="A0AA37MTX9"/>
<comment type="caution">
    <text evidence="1">The sequence shown here is derived from an EMBL/GenBank/DDBJ whole genome shotgun (WGS) entry which is preliminary data.</text>
</comment>
<name>A0AA37MTX9_9BURK</name>
<dbReference type="RefSeq" id="WP_238215096.1">
    <property type="nucleotide sequence ID" value="NZ_BPUQ01000007.1"/>
</dbReference>